<dbReference type="GO" id="GO:0005737">
    <property type="term" value="C:cytoplasm"/>
    <property type="evidence" value="ECO:0007669"/>
    <property type="project" value="TreeGrafter"/>
</dbReference>
<dbReference type="SMART" id="SM00369">
    <property type="entry name" value="LRR_TYP"/>
    <property type="match status" value="8"/>
</dbReference>
<dbReference type="InterPro" id="IPR036930">
    <property type="entry name" value="WGR_dom_sf"/>
</dbReference>
<dbReference type="PANTHER" id="PTHR48051">
    <property type="match status" value="1"/>
</dbReference>
<feature type="domain" description="WGR" evidence="4">
    <location>
        <begin position="1"/>
        <end position="90"/>
    </location>
</feature>
<dbReference type="InterPro" id="IPR050216">
    <property type="entry name" value="LRR_domain-containing"/>
</dbReference>
<dbReference type="NCBIfam" id="NF047558">
    <property type="entry name" value="TPR_END_plus"/>
    <property type="match status" value="1"/>
</dbReference>
<dbReference type="InterPro" id="IPR055414">
    <property type="entry name" value="LRR_R13L4/SHOC2-like"/>
</dbReference>
<dbReference type="PROSITE" id="PS51450">
    <property type="entry name" value="LRR"/>
    <property type="match status" value="3"/>
</dbReference>
<dbReference type="SMART" id="SM00773">
    <property type="entry name" value="WGR"/>
    <property type="match status" value="1"/>
</dbReference>
<evidence type="ECO:0000256" key="3">
    <source>
        <dbReference type="SAM" id="MobiDB-lite"/>
    </source>
</evidence>
<evidence type="ECO:0000256" key="1">
    <source>
        <dbReference type="ARBA" id="ARBA00022614"/>
    </source>
</evidence>
<evidence type="ECO:0000313" key="5">
    <source>
        <dbReference type="EMBL" id="EMM72226.1"/>
    </source>
</evidence>
<dbReference type="SMART" id="SM00364">
    <property type="entry name" value="LRR_BAC"/>
    <property type="match status" value="6"/>
</dbReference>
<dbReference type="InterPro" id="IPR003591">
    <property type="entry name" value="Leu-rich_rpt_typical-subtyp"/>
</dbReference>
<dbReference type="InterPro" id="IPR032675">
    <property type="entry name" value="LRR_dom_sf"/>
</dbReference>
<dbReference type="Gene3D" id="3.80.10.10">
    <property type="entry name" value="Ribonuclease Inhibitor"/>
    <property type="match status" value="2"/>
</dbReference>
<dbReference type="InterPro" id="IPR001611">
    <property type="entry name" value="Leu-rich_rpt"/>
</dbReference>
<evidence type="ECO:0000313" key="6">
    <source>
        <dbReference type="Proteomes" id="UP000012101"/>
    </source>
</evidence>
<dbReference type="CDD" id="cd07996">
    <property type="entry name" value="WGR_MMR_like"/>
    <property type="match status" value="1"/>
</dbReference>
<organism evidence="5 6">
    <name type="scientific">Leptospira weilii str. 2006001855</name>
    <dbReference type="NCBI Taxonomy" id="996804"/>
    <lineage>
        <taxon>Bacteria</taxon>
        <taxon>Pseudomonadati</taxon>
        <taxon>Spirochaetota</taxon>
        <taxon>Spirochaetia</taxon>
        <taxon>Leptospirales</taxon>
        <taxon>Leptospiraceae</taxon>
        <taxon>Leptospira</taxon>
    </lineage>
</organism>
<keyword evidence="2" id="KW-0677">Repeat</keyword>
<evidence type="ECO:0000256" key="2">
    <source>
        <dbReference type="ARBA" id="ARBA00022737"/>
    </source>
</evidence>
<evidence type="ECO:0000259" key="4">
    <source>
        <dbReference type="PROSITE" id="PS51977"/>
    </source>
</evidence>
<dbReference type="Pfam" id="PF13569">
    <property type="entry name" value="DUF4132"/>
    <property type="match status" value="1"/>
</dbReference>
<sequence>MKHQLIYQDATSNKFWNIEAAGNTFTVTYGKIGTNGQTQTKSFDTEEKCLKEAQKLLSEKLKKGYQSSGETDIAVSTASPKSEEKKPTKNNTETSPTKNAESEQTTDPSLANGAVVEPKSETKNETNQVRSAAISGNGAVVDKTPQTHSKNGIHSIEEKKLKEPIEKTLGLSREDLQIRSNVVPIRPKEEPQPFDLKTRIEKLSILTRGDDYWIEVDWIKQDIPLFMSKQEAHFWFLVFSKMETLSSAAYEEKKNQYRIQKLQSFLSSQTIDGNLSLEKAMTLLEREEDNWKEERIIPPCYITLPFYVLFGLEKTIHFLATYHLKKQYRGTGTYAEGFASLLPILDESERTHCKEWIKLYLKPKELESEEAAIAPFLIAMDLEMKEELLSIVESWKDRKPSHYSNSEYRKNIIFQLGDSEIVKRQLRKIGHLLDSAEEVKRWLSITQYSDLEWVALSIKEVLNGYIDYRDPYKEMLKLFLGIKAPEAARPLLYLYAIPKLAAETKSWFLENPYFAIEGLVPAVLDNDKKISELAIDILQSLFARGYGSVIIQEKEKHSAEIQETIKNEILENSTLTAEPFDDSTTPEWLSDSIQALPKGKAISWVVPEELPPILIQKRKLSAIQVAAVLSELKEKGLEGNSPLLKSLKEQAEQVSLDDFVWKLFEAWISLGAPNKDKWAFTALGRLGGDRIALKLTPLIKVWPGESQHQRAVLGLEILKTIGSDTALMQLNGIAQKVKFKGLKEMANTFMESIAKKKGLKKSELEDRVVPDCGLDEEGKREFDFGPRTFQFVLGPDLKPMVKDEDGKLKDDLPKPNSKDDADLANASLEEWKLMKKQIREIGKIQAQRMEQAMVTGRRWKVEEWEMLLAKHPLMTHIAKTLLWWVCFPDREKSIEVFRLTEERDYADVYDKSLNLQGGAYVGLVHPLLLSQEEKKNWGQLFGDYEIIPPFQQLGRPVYVLSAEDKLKREIPGFTNSKVKAELLVFGLEKMGWSRGAAGDGGGIDEHSIQFFGDDVTAVIRYDGDDLSYGNIGGQDLELEGAYFVKGLREPSCYEDKETKLSLEEINPVAFSETLHSLLQVTGFSYAASNENSLKEAKEILLKSLQTPEKKEEVFDEVDYTEIYNGFSAAWKKLLSDYCGITRSKNHKNIPKVTKLDLGRSDKIVSIQELKFFHKLEELEIDEPVKDASPLAELKSLKKIKLRNWNVKDLTILSSCPQLEEVELDSIQGFESDFDCSDLLSGSNAKISLDLVGTKFERFPAAVTTFQSLTSLSLRACNLSEVSDRIGNLKRLTNLNLSENQLTTLPAGFGRLEQLAELFMNFNQFTTIPESVVSLKNLKIISVLENQISSLPDGIGNLTSLEDLDVSGNQISTVPSSMQNLSSLTKLTLSKNQLSDFPEPVLPLKNLKCLCLRENPISSLPESIGQLVSLKELWLGDTLIDSLPRSVENLTNLKSIGLYKTKLKDIPDFFANMKCLRRISFESKEYERLKKWCESEYSKYMKLLAKDKDSEAATKIKSLFSEKGTDFLKLNQMEIKYKISDVYYRKAEVFAADVYALAAALKNKKIFSIAFQMTTDQYINARIPFNQACYYALTQQKDPMLIAIRKARKLGKKSNEFLSESDFDFYKKDPDFLKAIGKN</sequence>
<name>M6FZR7_9LEPT</name>
<dbReference type="SMART" id="SM00365">
    <property type="entry name" value="LRR_SD22"/>
    <property type="match status" value="4"/>
</dbReference>
<dbReference type="Pfam" id="PF05406">
    <property type="entry name" value="WGR"/>
    <property type="match status" value="1"/>
</dbReference>
<dbReference type="PROSITE" id="PS51977">
    <property type="entry name" value="WGR"/>
    <property type="match status" value="1"/>
</dbReference>
<proteinExistence type="predicted"/>
<dbReference type="Gene3D" id="2.20.140.10">
    <property type="entry name" value="WGR domain"/>
    <property type="match status" value="1"/>
</dbReference>
<protein>
    <submittedName>
        <fullName evidence="5">Leucine rich repeat protein</fullName>
    </submittedName>
</protein>
<dbReference type="Proteomes" id="UP000012101">
    <property type="component" value="Unassembled WGS sequence"/>
</dbReference>
<dbReference type="InterPro" id="IPR008893">
    <property type="entry name" value="WGR_domain"/>
</dbReference>
<dbReference type="InterPro" id="IPR025406">
    <property type="entry name" value="DUF4132"/>
</dbReference>
<gene>
    <name evidence="5" type="ORF">LEP1GSC038_3593</name>
</gene>
<dbReference type="SUPFAM" id="SSF142921">
    <property type="entry name" value="WGR domain-like"/>
    <property type="match status" value="1"/>
</dbReference>
<accession>M6FZR7</accession>
<feature type="compositionally biased region" description="Polar residues" evidence="3">
    <location>
        <begin position="89"/>
        <end position="109"/>
    </location>
</feature>
<dbReference type="EMBL" id="AFJM02000042">
    <property type="protein sequence ID" value="EMM72226.1"/>
    <property type="molecule type" value="Genomic_DNA"/>
</dbReference>
<keyword evidence="1" id="KW-0433">Leucine-rich repeat</keyword>
<dbReference type="Pfam" id="PF23598">
    <property type="entry name" value="LRR_14"/>
    <property type="match status" value="2"/>
</dbReference>
<feature type="compositionally biased region" description="Polar residues" evidence="3">
    <location>
        <begin position="65"/>
        <end position="80"/>
    </location>
</feature>
<feature type="region of interest" description="Disordered" evidence="3">
    <location>
        <begin position="61"/>
        <end position="150"/>
    </location>
</feature>
<dbReference type="SUPFAM" id="SSF52058">
    <property type="entry name" value="L domain-like"/>
    <property type="match status" value="2"/>
</dbReference>
<reference evidence="5 6" key="1">
    <citation type="submission" date="2013-01" db="EMBL/GenBank/DDBJ databases">
        <authorList>
            <person name="Harkins D.M."/>
            <person name="Durkin A.S."/>
            <person name="Brinkac L.M."/>
            <person name="Haft D.H."/>
            <person name="Selengut J.D."/>
            <person name="Sanka R."/>
            <person name="DePew J."/>
            <person name="Purushe J."/>
            <person name="Hospenthal D.R."/>
            <person name="Murray C.K."/>
            <person name="Pimentel G."/>
            <person name="Wasfy M."/>
            <person name="Vinetz J.M."/>
            <person name="Sutton G.G."/>
            <person name="Nierman W.C."/>
            <person name="Fouts D.E."/>
        </authorList>
    </citation>
    <scope>NUCLEOTIDE SEQUENCE [LARGE SCALE GENOMIC DNA]</scope>
    <source>
        <strain evidence="5 6">2006001855</strain>
    </source>
</reference>
<dbReference type="PANTHER" id="PTHR48051:SF1">
    <property type="entry name" value="RAS SUPPRESSOR PROTEIN 1"/>
    <property type="match status" value="1"/>
</dbReference>
<dbReference type="InterPro" id="IPR049809">
    <property type="entry name" value="YehF/YfeS-like_WGR"/>
</dbReference>
<comment type="caution">
    <text evidence="5">The sequence shown here is derived from an EMBL/GenBank/DDBJ whole genome shotgun (WGS) entry which is preliminary data.</text>
</comment>